<proteinExistence type="predicted"/>
<protein>
    <submittedName>
        <fullName evidence="2">Uncharacterized protein</fullName>
    </submittedName>
</protein>
<feature type="region of interest" description="Disordered" evidence="1">
    <location>
        <begin position="1"/>
        <end position="35"/>
    </location>
</feature>
<organism evidence="2 3">
    <name type="scientific">Albula glossodonta</name>
    <name type="common">roundjaw bonefish</name>
    <dbReference type="NCBI Taxonomy" id="121402"/>
    <lineage>
        <taxon>Eukaryota</taxon>
        <taxon>Metazoa</taxon>
        <taxon>Chordata</taxon>
        <taxon>Craniata</taxon>
        <taxon>Vertebrata</taxon>
        <taxon>Euteleostomi</taxon>
        <taxon>Actinopterygii</taxon>
        <taxon>Neopterygii</taxon>
        <taxon>Teleostei</taxon>
        <taxon>Albuliformes</taxon>
        <taxon>Albulidae</taxon>
        <taxon>Albula</taxon>
    </lineage>
</organism>
<reference evidence="2" key="1">
    <citation type="thesis" date="2021" institute="BYU ScholarsArchive" country="Provo, UT, USA">
        <title>Applications of and Algorithms for Genome Assembly and Genomic Analyses with an Emphasis on Marine Teleosts.</title>
        <authorList>
            <person name="Pickett B.D."/>
        </authorList>
    </citation>
    <scope>NUCLEOTIDE SEQUENCE</scope>
    <source>
        <strain evidence="2">HI-2016</strain>
    </source>
</reference>
<dbReference type="OrthoDB" id="10044490at2759"/>
<sequence length="65" mass="7610">MERGSERKCKRERNKERERDESGVSSMDLPTKEECEGWSPIQVAHFLSQNLSESDLSRFSLMHQP</sequence>
<dbReference type="AlphaFoldDB" id="A0A8T2P6X0"/>
<evidence type="ECO:0000313" key="2">
    <source>
        <dbReference type="EMBL" id="KAG9344397.1"/>
    </source>
</evidence>
<comment type="caution">
    <text evidence="2">The sequence shown here is derived from an EMBL/GenBank/DDBJ whole genome shotgun (WGS) entry which is preliminary data.</text>
</comment>
<evidence type="ECO:0000256" key="1">
    <source>
        <dbReference type="SAM" id="MobiDB-lite"/>
    </source>
</evidence>
<evidence type="ECO:0000313" key="3">
    <source>
        <dbReference type="Proteomes" id="UP000824540"/>
    </source>
</evidence>
<dbReference type="Proteomes" id="UP000824540">
    <property type="component" value="Unassembled WGS sequence"/>
</dbReference>
<name>A0A8T2P6X0_9TELE</name>
<feature type="compositionally biased region" description="Basic and acidic residues" evidence="1">
    <location>
        <begin position="1"/>
        <end position="22"/>
    </location>
</feature>
<accession>A0A8T2P6X0</accession>
<dbReference type="EMBL" id="JAFBMS010000020">
    <property type="protein sequence ID" value="KAG9344397.1"/>
    <property type="molecule type" value="Genomic_DNA"/>
</dbReference>
<gene>
    <name evidence="2" type="ORF">JZ751_011067</name>
</gene>
<keyword evidence="3" id="KW-1185">Reference proteome</keyword>